<dbReference type="PROSITE" id="PS01050">
    <property type="entry name" value="YJEF_C_2"/>
    <property type="match status" value="1"/>
</dbReference>
<dbReference type="EC" id="5.1.99.6" evidence="19"/>
<evidence type="ECO:0000256" key="17">
    <source>
        <dbReference type="HAMAP-Rule" id="MF_01965"/>
    </source>
</evidence>
<organism evidence="22 23">
    <name type="scientific">Niabella yanshanensis</name>
    <dbReference type="NCBI Taxonomy" id="577386"/>
    <lineage>
        <taxon>Bacteria</taxon>
        <taxon>Pseudomonadati</taxon>
        <taxon>Bacteroidota</taxon>
        <taxon>Chitinophagia</taxon>
        <taxon>Chitinophagales</taxon>
        <taxon>Chitinophagaceae</taxon>
        <taxon>Niabella</taxon>
    </lineage>
</organism>
<feature type="binding site" evidence="18">
    <location>
        <begin position="56"/>
        <end position="60"/>
    </location>
    <ligand>
        <name>(6S)-NADPHX</name>
        <dbReference type="ChEBI" id="CHEBI:64076"/>
    </ligand>
</feature>
<dbReference type="Proteomes" id="UP001325680">
    <property type="component" value="Chromosome"/>
</dbReference>
<feature type="binding site" evidence="17">
    <location>
        <position position="375"/>
    </location>
    <ligand>
        <name>(6S)-NADPHX</name>
        <dbReference type="ChEBI" id="CHEBI:64076"/>
    </ligand>
</feature>
<feature type="binding site" evidence="18">
    <location>
        <position position="161"/>
    </location>
    <ligand>
        <name>K(+)</name>
        <dbReference type="ChEBI" id="CHEBI:29103"/>
    </ligand>
</feature>
<evidence type="ECO:0000256" key="8">
    <source>
        <dbReference type="ARBA" id="ARBA00022857"/>
    </source>
</evidence>
<keyword evidence="8 17" id="KW-0521">NADP</keyword>
<evidence type="ECO:0000256" key="14">
    <source>
        <dbReference type="ARBA" id="ARBA00025153"/>
    </source>
</evidence>
<dbReference type="Pfam" id="PF01256">
    <property type="entry name" value="Carb_kinase"/>
    <property type="match status" value="1"/>
</dbReference>
<accession>A0ABZ0WCI0</accession>
<keyword evidence="9 18" id="KW-0630">Potassium</keyword>
<dbReference type="NCBIfam" id="TIGR00196">
    <property type="entry name" value="yjeF_cterm"/>
    <property type="match status" value="1"/>
</dbReference>
<reference evidence="22 23" key="1">
    <citation type="submission" date="2023-12" db="EMBL/GenBank/DDBJ databases">
        <title>Genome sequencing and assembly of bacterial species from a model synthetic community.</title>
        <authorList>
            <person name="Hogle S.L."/>
        </authorList>
    </citation>
    <scope>NUCLEOTIDE SEQUENCE [LARGE SCALE GENOMIC DNA]</scope>
    <source>
        <strain evidence="22 23">HAMBI_3031</strain>
    </source>
</reference>
<evidence type="ECO:0000256" key="10">
    <source>
        <dbReference type="ARBA" id="ARBA00023027"/>
    </source>
</evidence>
<keyword evidence="10 17" id="KW-0520">NAD</keyword>
<keyword evidence="5 18" id="KW-0479">Metal-binding</keyword>
<evidence type="ECO:0000256" key="9">
    <source>
        <dbReference type="ARBA" id="ARBA00022958"/>
    </source>
</evidence>
<evidence type="ECO:0000259" key="21">
    <source>
        <dbReference type="PROSITE" id="PS51385"/>
    </source>
</evidence>
<dbReference type="InterPro" id="IPR029056">
    <property type="entry name" value="Ribokinase-like"/>
</dbReference>
<evidence type="ECO:0000313" key="22">
    <source>
        <dbReference type="EMBL" id="WQD39542.1"/>
    </source>
</evidence>
<dbReference type="PIRSF" id="PIRSF017184">
    <property type="entry name" value="Nnr"/>
    <property type="match status" value="1"/>
</dbReference>
<dbReference type="PANTHER" id="PTHR12592:SF0">
    <property type="entry name" value="ATP-DEPENDENT (S)-NAD(P)H-HYDRATE DEHYDRATASE"/>
    <property type="match status" value="1"/>
</dbReference>
<sequence length="498" mass="53573">MKLLNASQIREWDQYTIQDEPISSIDLMERAARACRDWIRRQFPTHSFDIFCCTGNNGGDGLAIARLLMLMRIPVKVFIVNAAGKASRDFTTNLERLKAIPGANIIELTSGTFPPPPDPSAIIIDALLGTGINRPIEGFTGEIVSFINAQSNKVIAIDMPSGLQSDTYSGTTPIIQANHTLTFQIFKLGLLMPCNAGHFGQVHVLDIGLAPAYLTTVESKYELTEKTLFASFYKTRENYAHKGNFGHALIIAGSYGKMGAAVLSTKACLRSGAGLVTAHVPGKGVNIIQTSAPEAMCQTDPDGEMITTIQYPLKSYSAIGIGPGTGTHPSTQKLLQHIFNSYSQPLVLDADALNILSENKPWLNLLPENSIITPHPKEFSRLFGEQSNDFERIETALEQASHLKIIIILKGHRTFIATPAGKGYFNTTGNAGMATGGSGDVLTGLITGLLAQGYTAAEAAIMGVYLHGLAGDKAAAVYGMEAMIAGDLVKKLRFPAFE</sequence>
<dbReference type="CDD" id="cd01171">
    <property type="entry name" value="YXKO-related"/>
    <property type="match status" value="1"/>
</dbReference>
<dbReference type="PROSITE" id="PS51385">
    <property type="entry name" value="YJEF_N"/>
    <property type="match status" value="1"/>
</dbReference>
<dbReference type="PANTHER" id="PTHR12592">
    <property type="entry name" value="ATP-DEPENDENT (S)-NAD(P)H-HYDRATE DEHYDRATASE FAMILY MEMBER"/>
    <property type="match status" value="1"/>
</dbReference>
<feature type="binding site" evidence="18">
    <location>
        <position position="57"/>
    </location>
    <ligand>
        <name>K(+)</name>
        <dbReference type="ChEBI" id="CHEBI:29103"/>
    </ligand>
</feature>
<feature type="binding site" evidence="18">
    <location>
        <position position="125"/>
    </location>
    <ligand>
        <name>K(+)</name>
        <dbReference type="ChEBI" id="CHEBI:29103"/>
    </ligand>
</feature>
<keyword evidence="12 17" id="KW-0456">Lyase</keyword>
<dbReference type="NCBIfam" id="TIGR00197">
    <property type="entry name" value="yjeF_nterm"/>
    <property type="match status" value="1"/>
</dbReference>
<name>A0ABZ0WCI0_9BACT</name>
<keyword evidence="11 18" id="KW-0413">Isomerase</keyword>
<dbReference type="SUPFAM" id="SSF53613">
    <property type="entry name" value="Ribokinase-like"/>
    <property type="match status" value="1"/>
</dbReference>
<proteinExistence type="inferred from homology"/>
<keyword evidence="23" id="KW-1185">Reference proteome</keyword>
<evidence type="ECO:0000256" key="1">
    <source>
        <dbReference type="ARBA" id="ARBA00000013"/>
    </source>
</evidence>
<comment type="cofactor">
    <cofactor evidence="18 19">
        <name>K(+)</name>
        <dbReference type="ChEBI" id="CHEBI:29103"/>
    </cofactor>
    <text evidence="18 19">Binds 1 potassium ion per subunit.</text>
</comment>
<evidence type="ECO:0000256" key="6">
    <source>
        <dbReference type="ARBA" id="ARBA00022741"/>
    </source>
</evidence>
<evidence type="ECO:0000256" key="7">
    <source>
        <dbReference type="ARBA" id="ARBA00022840"/>
    </source>
</evidence>
<evidence type="ECO:0000256" key="19">
    <source>
        <dbReference type="PIRNR" id="PIRNR017184"/>
    </source>
</evidence>
<evidence type="ECO:0000256" key="5">
    <source>
        <dbReference type="ARBA" id="ARBA00022723"/>
    </source>
</evidence>
<evidence type="ECO:0000256" key="2">
    <source>
        <dbReference type="ARBA" id="ARBA00000909"/>
    </source>
</evidence>
<evidence type="ECO:0000256" key="18">
    <source>
        <dbReference type="HAMAP-Rule" id="MF_01966"/>
    </source>
</evidence>
<comment type="function">
    <text evidence="14 19">Bifunctional enzyme that catalyzes the epimerization of the S- and R-forms of NAD(P)HX and the dehydration of the S-form of NAD(P)HX at the expense of ADP, which is converted to AMP. This allows the repair of both epimers of NAD(P)HX, a damaged form of NAD(P)H that is a result of enzymatic or heat-dependent hydration.</text>
</comment>
<comment type="function">
    <text evidence="18">Catalyzes the epimerization of the S- and R-forms of NAD(P)HX, a damaged form of NAD(P)H that is a result of enzymatic or heat-dependent hydration. This is a prerequisite for the S-specific NAD(P)H-hydrate dehydratase to allow the repair of both epimers of NAD(P)HX.</text>
</comment>
<feature type="domain" description="YjeF N-terminal" evidence="21">
    <location>
        <begin position="9"/>
        <end position="215"/>
    </location>
</feature>
<evidence type="ECO:0000256" key="13">
    <source>
        <dbReference type="ARBA" id="ARBA00023268"/>
    </source>
</evidence>
<dbReference type="EMBL" id="CP139960">
    <property type="protein sequence ID" value="WQD39542.1"/>
    <property type="molecule type" value="Genomic_DNA"/>
</dbReference>
<dbReference type="InterPro" id="IPR036652">
    <property type="entry name" value="YjeF_N_dom_sf"/>
</dbReference>
<evidence type="ECO:0000259" key="20">
    <source>
        <dbReference type="PROSITE" id="PS51383"/>
    </source>
</evidence>
<dbReference type="SUPFAM" id="SSF64153">
    <property type="entry name" value="YjeF N-terminal domain-like"/>
    <property type="match status" value="1"/>
</dbReference>
<dbReference type="HAMAP" id="MF_01965">
    <property type="entry name" value="NADHX_dehydratase"/>
    <property type="match status" value="1"/>
</dbReference>
<dbReference type="EC" id="4.2.1.136" evidence="19"/>
<comment type="similarity">
    <text evidence="3 19">In the N-terminal section; belongs to the NnrE/AIBP family.</text>
</comment>
<dbReference type="Pfam" id="PF03853">
    <property type="entry name" value="YjeF_N"/>
    <property type="match status" value="1"/>
</dbReference>
<comment type="subunit">
    <text evidence="17">Homotetramer.</text>
</comment>
<feature type="binding site" evidence="17">
    <location>
        <position position="260"/>
    </location>
    <ligand>
        <name>(6S)-NADPHX</name>
        <dbReference type="ChEBI" id="CHEBI:64076"/>
    </ligand>
</feature>
<gene>
    <name evidence="18" type="primary">nnrE</name>
    <name evidence="17" type="synonym">nnrD</name>
    <name evidence="22" type="ORF">U0035_05205</name>
</gene>
<comment type="catalytic activity">
    <reaction evidence="16 17 19">
        <text>(6S)-NADPHX + ADP = AMP + phosphate + NADPH + H(+)</text>
        <dbReference type="Rhea" id="RHEA:32235"/>
        <dbReference type="ChEBI" id="CHEBI:15378"/>
        <dbReference type="ChEBI" id="CHEBI:43474"/>
        <dbReference type="ChEBI" id="CHEBI:57783"/>
        <dbReference type="ChEBI" id="CHEBI:64076"/>
        <dbReference type="ChEBI" id="CHEBI:456215"/>
        <dbReference type="ChEBI" id="CHEBI:456216"/>
        <dbReference type="EC" id="4.2.1.136"/>
    </reaction>
</comment>
<dbReference type="InterPro" id="IPR004443">
    <property type="entry name" value="YjeF_N_dom"/>
</dbReference>
<evidence type="ECO:0000256" key="15">
    <source>
        <dbReference type="ARBA" id="ARBA00048238"/>
    </source>
</evidence>
<comment type="function">
    <text evidence="17">Catalyzes the dehydration of the S-form of NAD(P)HX at the expense of ADP, which is converted to AMP. Together with NAD(P)HX epimerase, which catalyzes the epimerization of the S- and R-forms, the enzyme allows the repair of both epimers of NAD(P)HX, a damaged form of NAD(P)H that is a result of enzymatic or heat-dependent hydration.</text>
</comment>
<dbReference type="RefSeq" id="WP_114788976.1">
    <property type="nucleotide sequence ID" value="NZ_CP139960.1"/>
</dbReference>
<comment type="caution">
    <text evidence="18">Lacks conserved residue(s) required for the propagation of feature annotation.</text>
</comment>
<dbReference type="InterPro" id="IPR017953">
    <property type="entry name" value="Carbohydrate_kinase_pred_CS"/>
</dbReference>
<comment type="similarity">
    <text evidence="18">Belongs to the NnrE/AIBP family.</text>
</comment>
<comment type="catalytic activity">
    <reaction evidence="15 17 19">
        <text>(6S)-NADHX + ADP = AMP + phosphate + NADH + H(+)</text>
        <dbReference type="Rhea" id="RHEA:32223"/>
        <dbReference type="ChEBI" id="CHEBI:15378"/>
        <dbReference type="ChEBI" id="CHEBI:43474"/>
        <dbReference type="ChEBI" id="CHEBI:57945"/>
        <dbReference type="ChEBI" id="CHEBI:64074"/>
        <dbReference type="ChEBI" id="CHEBI:456215"/>
        <dbReference type="ChEBI" id="CHEBI:456216"/>
        <dbReference type="EC" id="4.2.1.136"/>
    </reaction>
</comment>
<feature type="binding site" evidence="18">
    <location>
        <begin position="129"/>
        <end position="135"/>
    </location>
    <ligand>
        <name>(6S)-NADPHX</name>
        <dbReference type="ChEBI" id="CHEBI:64076"/>
    </ligand>
</feature>
<evidence type="ECO:0000256" key="11">
    <source>
        <dbReference type="ARBA" id="ARBA00023235"/>
    </source>
</evidence>
<evidence type="ECO:0000256" key="3">
    <source>
        <dbReference type="ARBA" id="ARBA00006001"/>
    </source>
</evidence>
<dbReference type="InterPro" id="IPR030677">
    <property type="entry name" value="Nnr"/>
</dbReference>
<dbReference type="Gene3D" id="3.40.50.10260">
    <property type="entry name" value="YjeF N-terminal domain"/>
    <property type="match status" value="1"/>
</dbReference>
<feature type="binding site" evidence="17">
    <location>
        <position position="324"/>
    </location>
    <ligand>
        <name>(6S)-NADPHX</name>
        <dbReference type="ChEBI" id="CHEBI:64076"/>
    </ligand>
</feature>
<feature type="binding site" evidence="17">
    <location>
        <position position="439"/>
    </location>
    <ligand>
        <name>AMP</name>
        <dbReference type="ChEBI" id="CHEBI:456215"/>
    </ligand>
</feature>
<keyword evidence="13" id="KW-0511">Multifunctional enzyme</keyword>
<comment type="cofactor">
    <cofactor evidence="17">
        <name>Mg(2+)</name>
        <dbReference type="ChEBI" id="CHEBI:18420"/>
    </cofactor>
</comment>
<evidence type="ECO:0000313" key="23">
    <source>
        <dbReference type="Proteomes" id="UP001325680"/>
    </source>
</evidence>
<comment type="similarity">
    <text evidence="17">Belongs to the NnrD/CARKD family.</text>
</comment>
<evidence type="ECO:0000256" key="4">
    <source>
        <dbReference type="ARBA" id="ARBA00009524"/>
    </source>
</evidence>
<dbReference type="Gene3D" id="3.40.1190.20">
    <property type="match status" value="1"/>
</dbReference>
<evidence type="ECO:0000256" key="12">
    <source>
        <dbReference type="ARBA" id="ARBA00023239"/>
    </source>
</evidence>
<protein>
    <recommendedName>
        <fullName evidence="19">Bifunctional NAD(P)H-hydrate repair enzyme</fullName>
    </recommendedName>
    <alternativeName>
        <fullName evidence="19">Nicotinamide nucleotide repair protein</fullName>
    </alternativeName>
    <domain>
        <recommendedName>
            <fullName evidence="19">ADP-dependent (S)-NAD(P)H-hydrate dehydratase</fullName>
            <ecNumber evidence="19">4.2.1.136</ecNumber>
        </recommendedName>
        <alternativeName>
            <fullName evidence="19">ADP-dependent NAD(P)HX dehydratase</fullName>
        </alternativeName>
    </domain>
    <domain>
        <recommendedName>
            <fullName evidence="19">NAD(P)H-hydrate epimerase</fullName>
            <ecNumber evidence="19">5.1.99.6</ecNumber>
        </recommendedName>
    </domain>
</protein>
<comment type="catalytic activity">
    <reaction evidence="2 18 19">
        <text>(6R)-NADPHX = (6S)-NADPHX</text>
        <dbReference type="Rhea" id="RHEA:32227"/>
        <dbReference type="ChEBI" id="CHEBI:64076"/>
        <dbReference type="ChEBI" id="CHEBI:64077"/>
        <dbReference type="EC" id="5.1.99.6"/>
    </reaction>
</comment>
<keyword evidence="7 17" id="KW-0067">ATP-binding</keyword>
<evidence type="ECO:0000256" key="16">
    <source>
        <dbReference type="ARBA" id="ARBA00049209"/>
    </source>
</evidence>
<dbReference type="InterPro" id="IPR000631">
    <property type="entry name" value="CARKD"/>
</dbReference>
<feature type="binding site" evidence="17">
    <location>
        <position position="440"/>
    </location>
    <ligand>
        <name>(6S)-NADPHX</name>
        <dbReference type="ChEBI" id="CHEBI:64076"/>
    </ligand>
</feature>
<feature type="domain" description="YjeF C-terminal" evidence="20">
    <location>
        <begin position="225"/>
        <end position="498"/>
    </location>
</feature>
<keyword evidence="6 17" id="KW-0547">Nucleotide-binding</keyword>
<feature type="binding site" evidence="18">
    <location>
        <position position="158"/>
    </location>
    <ligand>
        <name>(6S)-NADPHX</name>
        <dbReference type="ChEBI" id="CHEBI:64076"/>
    </ligand>
</feature>
<feature type="binding site" evidence="17">
    <location>
        <begin position="410"/>
        <end position="414"/>
    </location>
    <ligand>
        <name>AMP</name>
        <dbReference type="ChEBI" id="CHEBI:456215"/>
    </ligand>
</feature>
<dbReference type="HAMAP" id="MF_01966">
    <property type="entry name" value="NADHX_epimerase"/>
    <property type="match status" value="1"/>
</dbReference>
<dbReference type="PROSITE" id="PS51383">
    <property type="entry name" value="YJEF_C_3"/>
    <property type="match status" value="1"/>
</dbReference>
<comment type="similarity">
    <text evidence="4 19">In the C-terminal section; belongs to the NnrD/CARKD family.</text>
</comment>
<comment type="catalytic activity">
    <reaction evidence="1 18 19">
        <text>(6R)-NADHX = (6S)-NADHX</text>
        <dbReference type="Rhea" id="RHEA:32215"/>
        <dbReference type="ChEBI" id="CHEBI:64074"/>
        <dbReference type="ChEBI" id="CHEBI:64075"/>
        <dbReference type="EC" id="5.1.99.6"/>
    </reaction>
</comment>